<reference evidence="2" key="1">
    <citation type="submission" date="2021-05" db="EMBL/GenBank/DDBJ databases">
        <title>Whole genome sequence of Curtobacterium flaccumfaciens pv. flaccumfaciens strain CFBP 3417.</title>
        <authorList>
            <person name="Osdaghi E."/>
            <person name="Taghouti G."/>
            <person name="Portier P."/>
            <person name="Fazliarab A."/>
            <person name="Taghavi S.M."/>
            <person name="Briand M."/>
            <person name="Le-Saux M."/>
            <person name="Jacques M.-A."/>
        </authorList>
    </citation>
    <scope>NUCLEOTIDE SEQUENCE</scope>
    <source>
        <strain evidence="2">CFBP 3417</strain>
    </source>
</reference>
<keyword evidence="1" id="KW-0472">Membrane</keyword>
<evidence type="ECO:0000313" key="3">
    <source>
        <dbReference type="Proteomes" id="UP000709437"/>
    </source>
</evidence>
<dbReference type="Proteomes" id="UP000709437">
    <property type="component" value="Unassembled WGS sequence"/>
</dbReference>
<organism evidence="2 3">
    <name type="scientific">Curtobacterium flaccumfaciens pv. flaccumfaciens</name>
    <dbReference type="NCBI Taxonomy" id="138532"/>
    <lineage>
        <taxon>Bacteria</taxon>
        <taxon>Bacillati</taxon>
        <taxon>Actinomycetota</taxon>
        <taxon>Actinomycetes</taxon>
        <taxon>Micrococcales</taxon>
        <taxon>Microbacteriaceae</taxon>
        <taxon>Curtobacterium</taxon>
    </lineage>
</organism>
<feature type="transmembrane region" description="Helical" evidence="1">
    <location>
        <begin position="26"/>
        <end position="46"/>
    </location>
</feature>
<feature type="transmembrane region" description="Helical" evidence="1">
    <location>
        <begin position="5"/>
        <end position="20"/>
    </location>
</feature>
<protein>
    <submittedName>
        <fullName evidence="2">Uncharacterized protein</fullName>
    </submittedName>
</protein>
<gene>
    <name evidence="2" type="ORF">KK103_06805</name>
</gene>
<dbReference type="RefSeq" id="WP_214562638.1">
    <property type="nucleotide sequence ID" value="NZ_JAHEWX010000006.1"/>
</dbReference>
<comment type="caution">
    <text evidence="2">The sequence shown here is derived from an EMBL/GenBank/DDBJ whole genome shotgun (WGS) entry which is preliminary data.</text>
</comment>
<name>A0A9Q2W2W7_9MICO</name>
<proteinExistence type="predicted"/>
<sequence length="56" mass="6072">MLTKFIAIPIIILGLIGFLTDTSWWLLAILGAATALVLIAGDALIARRKRRTSPPQ</sequence>
<keyword evidence="1" id="KW-0812">Transmembrane</keyword>
<accession>A0A9Q2W2W7</accession>
<keyword evidence="1" id="KW-1133">Transmembrane helix</keyword>
<dbReference type="AlphaFoldDB" id="A0A9Q2W2W7"/>
<evidence type="ECO:0000313" key="2">
    <source>
        <dbReference type="EMBL" id="MBT1541467.1"/>
    </source>
</evidence>
<dbReference type="EMBL" id="JAHEWX010000006">
    <property type="protein sequence ID" value="MBT1541467.1"/>
    <property type="molecule type" value="Genomic_DNA"/>
</dbReference>
<evidence type="ECO:0000256" key="1">
    <source>
        <dbReference type="SAM" id="Phobius"/>
    </source>
</evidence>